<organism evidence="2 3">
    <name type="scientific">Blattamonas nauphoetae</name>
    <dbReference type="NCBI Taxonomy" id="2049346"/>
    <lineage>
        <taxon>Eukaryota</taxon>
        <taxon>Metamonada</taxon>
        <taxon>Preaxostyla</taxon>
        <taxon>Oxymonadida</taxon>
        <taxon>Blattamonas</taxon>
    </lineage>
</organism>
<evidence type="ECO:0000313" key="2">
    <source>
        <dbReference type="EMBL" id="KAK2964267.1"/>
    </source>
</evidence>
<reference evidence="2 3" key="1">
    <citation type="journal article" date="2022" name="bioRxiv">
        <title>Genomics of Preaxostyla Flagellates Illuminates Evolutionary Transitions and the Path Towards Mitochondrial Loss.</title>
        <authorList>
            <person name="Novak L.V.F."/>
            <person name="Treitli S.C."/>
            <person name="Pyrih J."/>
            <person name="Halakuc P."/>
            <person name="Pipaliya S.V."/>
            <person name="Vacek V."/>
            <person name="Brzon O."/>
            <person name="Soukal P."/>
            <person name="Eme L."/>
            <person name="Dacks J.B."/>
            <person name="Karnkowska A."/>
            <person name="Elias M."/>
            <person name="Hampl V."/>
        </authorList>
    </citation>
    <scope>NUCLEOTIDE SEQUENCE [LARGE SCALE GENOMIC DNA]</scope>
    <source>
        <strain evidence="2">NAU3</strain>
        <tissue evidence="2">Gut</tissue>
    </source>
</reference>
<evidence type="ECO:0000313" key="3">
    <source>
        <dbReference type="Proteomes" id="UP001281761"/>
    </source>
</evidence>
<protein>
    <recommendedName>
        <fullName evidence="1">COMM domain-containing protein</fullName>
    </recommendedName>
</protein>
<proteinExistence type="predicted"/>
<keyword evidence="3" id="KW-1185">Reference proteome</keyword>
<dbReference type="PROSITE" id="PS51269">
    <property type="entry name" value="COMM"/>
    <property type="match status" value="1"/>
</dbReference>
<dbReference type="EMBL" id="JARBJD010000003">
    <property type="protein sequence ID" value="KAK2964267.1"/>
    <property type="molecule type" value="Genomic_DNA"/>
</dbReference>
<sequence>MSQTSQPLSLPNLEDYTWEIGATLANSLSTKQMEPYVKNTFVLKDVNDNENVITFEQSVPEFQRLVKTFADMRATLSGYSE</sequence>
<dbReference type="Proteomes" id="UP001281761">
    <property type="component" value="Unassembled WGS sequence"/>
</dbReference>
<dbReference type="Pfam" id="PF07258">
    <property type="entry name" value="COMM_domain"/>
    <property type="match status" value="1"/>
</dbReference>
<dbReference type="InterPro" id="IPR017920">
    <property type="entry name" value="COMM"/>
</dbReference>
<evidence type="ECO:0000259" key="1">
    <source>
        <dbReference type="PROSITE" id="PS51269"/>
    </source>
</evidence>
<feature type="domain" description="COMM" evidence="1">
    <location>
        <begin position="12"/>
        <end position="80"/>
    </location>
</feature>
<name>A0ABQ9YKI8_9EUKA</name>
<accession>A0ABQ9YKI8</accession>
<comment type="caution">
    <text evidence="2">The sequence shown here is derived from an EMBL/GenBank/DDBJ whole genome shotgun (WGS) entry which is preliminary data.</text>
</comment>
<gene>
    <name evidence="2" type="ORF">BLNAU_798</name>
</gene>